<comment type="similarity">
    <text evidence="2 8">Belongs to the peptidase M16 family.</text>
</comment>
<evidence type="ECO:0000256" key="8">
    <source>
        <dbReference type="RuleBase" id="RU004447"/>
    </source>
</evidence>
<dbReference type="GO" id="GO:0006508">
    <property type="term" value="P:proteolysis"/>
    <property type="evidence" value="ECO:0007669"/>
    <property type="project" value="UniProtKB-KW"/>
</dbReference>
<dbReference type="PROSITE" id="PS00143">
    <property type="entry name" value="INSULINASE"/>
    <property type="match status" value="1"/>
</dbReference>
<evidence type="ECO:0000256" key="2">
    <source>
        <dbReference type="ARBA" id="ARBA00007261"/>
    </source>
</evidence>
<dbReference type="Gene3D" id="3.30.830.10">
    <property type="entry name" value="Metalloenzyme, LuxS/M16 peptidase-like"/>
    <property type="match status" value="4"/>
</dbReference>
<gene>
    <name evidence="11" type="ORF">GVT53_04600</name>
</gene>
<dbReference type="Proteomes" id="UP000502928">
    <property type="component" value="Chromosome"/>
</dbReference>
<dbReference type="InterPro" id="IPR011249">
    <property type="entry name" value="Metalloenz_LuxS/M16"/>
</dbReference>
<dbReference type="GO" id="GO:0046872">
    <property type="term" value="F:metal ion binding"/>
    <property type="evidence" value="ECO:0007669"/>
    <property type="project" value="UniProtKB-KW"/>
</dbReference>
<feature type="domain" description="Peptidase M16 C-terminal" evidence="10">
    <location>
        <begin position="206"/>
        <end position="386"/>
    </location>
</feature>
<evidence type="ECO:0000256" key="7">
    <source>
        <dbReference type="ARBA" id="ARBA00023049"/>
    </source>
</evidence>
<evidence type="ECO:0000256" key="3">
    <source>
        <dbReference type="ARBA" id="ARBA00022670"/>
    </source>
</evidence>
<sequence length="935" mass="105635">MRHTITYLLFFGLSLIGYTQDLDLGAPLPTDPEIKKGILPNGLTYYIKSTDVTKGVASYYIIQNVGSILENDDQQGLAHFLEHMAFNGTKNFEGKGILNTMQQHGLLFGRDINAYTSFDETVYNINNVPTTPELIDTGLLVLHDWSNALLLTDQEIDAERGVITEEWRTRQSGGMRILTKSLPSVFNHTKYADRMPIGTMEVVQNFEYKALRDFYHDWYRTDLQAIAIVGDVDVDTIEAKIKKMFSTIEQVKDPKERFLVEIPQNQELLFTMAMDDEVTTSSISLGIVHPYSLEGKTVGDLKKTVLDNMAMNMLSKRVSELSRKPDAPFLGAHINYGDHSRTTKSFNVSITPKPDQQQEAFKAVLSEVVRAVKYGFTTAEIKRTIDEVKNDYENQIIKKDDRSHGQIVSIIQNNYLNHAAMTDMEQEYELVKVMLDNLDPQELHDAIRNLYGTNNRFLLVTGVKGRNNLTKAEAVALMDAVESDDSLMPYTDAFLGKTLVTGLAIEPGSIVSEEADSLGATTFTLGNGVKVHYKFADKNKNDVRLNAISYGGKSLLSNDDLPSADMLGHVINASGLGNYSPSDLPKVLAGKTAGTSIHLDGLIEGISGHSATKDVETLMQMVHLRFVAPRFDMDGFKVVLENARNYRISRSENLGEKMADSTTIALYGKNHPKRRLFDEKYINDASFERMKAIYRDRFGNAADFEFFVVGDVHKDSLKPLLETYIASIPTKATREQWKNNSDMWIKDNIEKEIYLKMEDPKSSVRIAYKNDMEYSLKNAMLARTLGDILTLRYIETLREEEGGTYGARAHGNLSKRPVQEASIAVNFDCNPEKVESLTKIAQHEITKIAKGDIQQLDLDKTLTSYLKERKQHKDYNSFDMDLLKIFYREGYDMDDPKNFEDIIQSITPKDLQAFTQELLKEAKSYSIVFKPKNHN</sequence>
<dbReference type="AlphaFoldDB" id="A0A6G7J003"/>
<dbReference type="RefSeq" id="WP_166247641.1">
    <property type="nucleotide sequence ID" value="NZ_CP049616.1"/>
</dbReference>
<evidence type="ECO:0000259" key="9">
    <source>
        <dbReference type="Pfam" id="PF00675"/>
    </source>
</evidence>
<comment type="cofactor">
    <cofactor evidence="1">
        <name>Zn(2+)</name>
        <dbReference type="ChEBI" id="CHEBI:29105"/>
    </cofactor>
</comment>
<evidence type="ECO:0000313" key="11">
    <source>
        <dbReference type="EMBL" id="QII43980.1"/>
    </source>
</evidence>
<dbReference type="PANTHER" id="PTHR43690:SF34">
    <property type="entry name" value="ZINC PROTEASE PQQL-LIKE"/>
    <property type="match status" value="1"/>
</dbReference>
<proteinExistence type="inferred from homology"/>
<name>A0A6G7J003_9FLAO</name>
<dbReference type="InterPro" id="IPR050626">
    <property type="entry name" value="Peptidase_M16"/>
</dbReference>
<evidence type="ECO:0000259" key="10">
    <source>
        <dbReference type="Pfam" id="PF05193"/>
    </source>
</evidence>
<dbReference type="EMBL" id="CP049616">
    <property type="protein sequence ID" value="QII43980.1"/>
    <property type="molecule type" value="Genomic_DNA"/>
</dbReference>
<evidence type="ECO:0000256" key="5">
    <source>
        <dbReference type="ARBA" id="ARBA00022801"/>
    </source>
</evidence>
<evidence type="ECO:0000256" key="1">
    <source>
        <dbReference type="ARBA" id="ARBA00001947"/>
    </source>
</evidence>
<reference evidence="11 12" key="1">
    <citation type="submission" date="2020-02" db="EMBL/GenBank/DDBJ databases">
        <title>Complete genome of Muricauda sp. 501str8.</title>
        <authorList>
            <person name="Dong B."/>
            <person name="Zhu S."/>
            <person name="Yang J."/>
            <person name="Chen J."/>
        </authorList>
    </citation>
    <scope>NUCLEOTIDE SEQUENCE [LARGE SCALE GENOMIC DNA]</scope>
    <source>
        <strain evidence="11 12">501str8</strain>
    </source>
</reference>
<keyword evidence="7" id="KW-0482">Metalloprotease</keyword>
<dbReference type="GO" id="GO:0004222">
    <property type="term" value="F:metalloendopeptidase activity"/>
    <property type="evidence" value="ECO:0007669"/>
    <property type="project" value="InterPro"/>
</dbReference>
<accession>A0A6G7J003</accession>
<evidence type="ECO:0000313" key="12">
    <source>
        <dbReference type="Proteomes" id="UP000502928"/>
    </source>
</evidence>
<dbReference type="PANTHER" id="PTHR43690">
    <property type="entry name" value="NARDILYSIN"/>
    <property type="match status" value="1"/>
</dbReference>
<dbReference type="InterPro" id="IPR007863">
    <property type="entry name" value="Peptidase_M16_C"/>
</dbReference>
<dbReference type="Pfam" id="PF00675">
    <property type="entry name" value="Peptidase_M16"/>
    <property type="match status" value="1"/>
</dbReference>
<dbReference type="SUPFAM" id="SSF63411">
    <property type="entry name" value="LuxS/MPP-like metallohydrolase"/>
    <property type="match status" value="4"/>
</dbReference>
<evidence type="ECO:0000256" key="6">
    <source>
        <dbReference type="ARBA" id="ARBA00022833"/>
    </source>
</evidence>
<dbReference type="InterPro" id="IPR011765">
    <property type="entry name" value="Pept_M16_N"/>
</dbReference>
<keyword evidence="6" id="KW-0862">Zinc</keyword>
<feature type="domain" description="Peptidase M16 N-terminal" evidence="9">
    <location>
        <begin position="57"/>
        <end position="184"/>
    </location>
</feature>
<evidence type="ECO:0000256" key="4">
    <source>
        <dbReference type="ARBA" id="ARBA00022723"/>
    </source>
</evidence>
<organism evidence="11 12">
    <name type="scientific">Flagellimonas oceani</name>
    <dbReference type="NCBI Taxonomy" id="2698672"/>
    <lineage>
        <taxon>Bacteria</taxon>
        <taxon>Pseudomonadati</taxon>
        <taxon>Bacteroidota</taxon>
        <taxon>Flavobacteriia</taxon>
        <taxon>Flavobacteriales</taxon>
        <taxon>Flavobacteriaceae</taxon>
        <taxon>Flagellimonas</taxon>
    </lineage>
</organism>
<protein>
    <submittedName>
        <fullName evidence="11">Insulinase family protein</fullName>
    </submittedName>
</protein>
<dbReference type="KEGG" id="mut:GVT53_04600"/>
<keyword evidence="3" id="KW-0645">Protease</keyword>
<keyword evidence="12" id="KW-1185">Reference proteome</keyword>
<dbReference type="Pfam" id="PF05193">
    <property type="entry name" value="Peptidase_M16_C"/>
    <property type="match status" value="2"/>
</dbReference>
<dbReference type="InterPro" id="IPR001431">
    <property type="entry name" value="Pept_M16_Zn_BS"/>
</dbReference>
<feature type="domain" description="Peptidase M16 C-terminal" evidence="10">
    <location>
        <begin position="686"/>
        <end position="863"/>
    </location>
</feature>
<keyword evidence="4" id="KW-0479">Metal-binding</keyword>
<keyword evidence="5" id="KW-0378">Hydrolase</keyword>